<comment type="caution">
    <text evidence="1">The sequence shown here is derived from an EMBL/GenBank/DDBJ whole genome shotgun (WGS) entry which is preliminary data.</text>
</comment>
<accession>A0A6P1ZJ48</accession>
<gene>
    <name evidence="1" type="ORF">DQK91_02910</name>
</gene>
<evidence type="ECO:0000313" key="1">
    <source>
        <dbReference type="EMBL" id="TVM35632.1"/>
    </source>
</evidence>
<dbReference type="RefSeq" id="WP_144233960.1">
    <property type="nucleotide sequence ID" value="NZ_QMIF01000002.1"/>
</dbReference>
<organism evidence="1 2">
    <name type="scientific">Oceanidesulfovibrio marinus</name>
    <dbReference type="NCBI Taxonomy" id="370038"/>
    <lineage>
        <taxon>Bacteria</taxon>
        <taxon>Pseudomonadati</taxon>
        <taxon>Thermodesulfobacteriota</taxon>
        <taxon>Desulfovibrionia</taxon>
        <taxon>Desulfovibrionales</taxon>
        <taxon>Desulfovibrionaceae</taxon>
        <taxon>Oceanidesulfovibrio</taxon>
    </lineage>
</organism>
<sequence>MQVAHRTAPAGCTHFAPLRLSSANRRVLLGLTLVWVTLDSVHKRDMGFEDLELATGVEFAAGQLEVSRQRYWHHLCPSAQPGSFHQPVDVQLADEKTQRQYDRLIANVARVLMTHLPDESDPRLFMNCTLTILERISDGIPAEPFARRRDWDRLVERYAALYEQWDPDMESPDIERGEALGKALLNAIA</sequence>
<dbReference type="AlphaFoldDB" id="A0A6P1ZJ48"/>
<proteinExistence type="predicted"/>
<evidence type="ECO:0000313" key="2">
    <source>
        <dbReference type="Proteomes" id="UP000434052"/>
    </source>
</evidence>
<name>A0A6P1ZJ48_9BACT</name>
<dbReference type="Proteomes" id="UP000434052">
    <property type="component" value="Unassembled WGS sequence"/>
</dbReference>
<dbReference type="EMBL" id="QMIF01000002">
    <property type="protein sequence ID" value="TVM35632.1"/>
    <property type="molecule type" value="Genomic_DNA"/>
</dbReference>
<reference evidence="1 2" key="1">
    <citation type="submission" date="2018-06" db="EMBL/GenBank/DDBJ databases">
        <title>Complete genome of Desulfovibrio marinus P48SEP.</title>
        <authorList>
            <person name="Crispim J.S."/>
            <person name="Vidigal P.M.P."/>
            <person name="Silva L.C.F."/>
            <person name="Araujo L.C."/>
            <person name="Laguardia C.N."/>
            <person name="Dias R.S."/>
            <person name="Sousa M.P."/>
            <person name="Paula S.O."/>
            <person name="Silva C."/>
        </authorList>
    </citation>
    <scope>NUCLEOTIDE SEQUENCE [LARGE SCALE GENOMIC DNA]</scope>
    <source>
        <strain evidence="1 2">P48SEP</strain>
    </source>
</reference>
<protein>
    <submittedName>
        <fullName evidence="1">Uncharacterized protein</fullName>
    </submittedName>
</protein>